<dbReference type="SUPFAM" id="SSF56112">
    <property type="entry name" value="Protein kinase-like (PK-like)"/>
    <property type="match status" value="1"/>
</dbReference>
<keyword evidence="1" id="KW-0175">Coiled coil</keyword>
<dbReference type="GO" id="GO:0006397">
    <property type="term" value="P:mRNA processing"/>
    <property type="evidence" value="ECO:0007669"/>
    <property type="project" value="UniProtKB-KW"/>
</dbReference>
<sequence length="722" mass="80022">MDHEKPSQGFSNNTDDVFEQIPAMMANNGDQFFSATFSRSQDIHEYQAAFPPPATRQSPITMGDQQQGPNGPVGPHRMMVNSFGNMSLQGRPQHPLSKGRNPGASEFVPRPAASEFVPRQGGLAHSASSPSFSNLAGNLSGNLPNNLSGMSSLGTRTPVSVQGLSPGASPRMSPQGSPLMMRRNKSPMQPLQTQPNQTSTPTPPNAPPIQLENIGGTTYFFTEGDSNASSQQNSSMNLNASGIVQVPYNMYPGALPHVAHMKLKSNIPSFSMPDEIKMDILNKHTLILQTMDAEVSADIPQQVDTYHDLVPLEAPPMNPMQKSTTFGYPTTCYKATNMKNGLVYCLRRIHGFRLVNTKCMELIDLWKKIQHSNIVQLREVFTTKAFGDHSMVFVFDYHPAGETLMMRHFNNPQPHLNGYSSPYNIGGAARPFSAGKGVNRQNAGLLPESAIWSYVVQLSSALRTIHAHGLACRVMDPTKILLTGKTRLRLNCVGIFDVLSFDATQANPLALMPHCQQEDLVSLGKVVLALACNSVIGIQREHIQTSINLVARNYSVDLKNLILYLLSNQNRNKNVNDIMPMIGARFYTQLDAAQLRNDVLENEVAKQVESDRLFRLVCKMGVMNERPEYNMDPGWSETGDRYMLKLFRDFLFHQVDENGAPWIDMAHIIQCMNKLDSGSPEKLTLMSRDEQSVIVVSYAELKRCFEMSFSELISPGHTNNFS</sequence>
<dbReference type="GO" id="GO:0031251">
    <property type="term" value="C:PAN complex"/>
    <property type="evidence" value="ECO:0007669"/>
    <property type="project" value="UniProtKB-UniRule"/>
</dbReference>
<comment type="subcellular location">
    <subcellularLocation>
        <location evidence="1">Cytoplasm</location>
        <location evidence="1">P-body</location>
    </subcellularLocation>
</comment>
<feature type="binding site" evidence="1">
    <location>
        <begin position="396"/>
        <end position="403"/>
    </location>
    <ligand>
        <name>ATP</name>
        <dbReference type="ChEBI" id="CHEBI:30616"/>
    </ligand>
</feature>
<comment type="domain">
    <text evidence="1">The pseudokinase domain, the coiled-coil (CC), and C-terminal knob domain (CK) form a structural unit (PKC) that forms an extensive high-affinity interaction surface for PAN2.</text>
</comment>
<dbReference type="InterPro" id="IPR000719">
    <property type="entry name" value="Prot_kinase_dom"/>
</dbReference>
<dbReference type="EMBL" id="CAIIXF020000002">
    <property type="protein sequence ID" value="CAH1776343.1"/>
    <property type="molecule type" value="Genomic_DNA"/>
</dbReference>
<keyword evidence="4" id="KW-1185">Reference proteome</keyword>
<proteinExistence type="inferred from homology"/>
<dbReference type="OrthoDB" id="204958at2759"/>
<dbReference type="Gene3D" id="1.10.510.10">
    <property type="entry name" value="Transferase(Phosphotransferase) domain 1"/>
    <property type="match status" value="1"/>
</dbReference>
<feature type="region of interest" description="Knob domain" evidence="1">
    <location>
        <begin position="623"/>
        <end position="722"/>
    </location>
</feature>
<comment type="domain">
    <text evidence="1">The N-terminal zinc finger binds to poly(A) RNA.</text>
</comment>
<dbReference type="Pfam" id="PF18101">
    <property type="entry name" value="Pan3_CK"/>
    <property type="match status" value="1"/>
</dbReference>
<accession>A0A8J1TFK2</accession>
<name>A0A8J1TFK2_OWEFU</name>
<dbReference type="PROSITE" id="PS50011">
    <property type="entry name" value="PROTEIN_KINASE_DOM"/>
    <property type="match status" value="1"/>
</dbReference>
<dbReference type="GO" id="GO:0005524">
    <property type="term" value="F:ATP binding"/>
    <property type="evidence" value="ECO:0007669"/>
    <property type="project" value="UniProtKB-UniRule"/>
</dbReference>
<feature type="region of interest" description="Disordered" evidence="2">
    <location>
        <begin position="146"/>
        <end position="206"/>
    </location>
</feature>
<keyword evidence="1" id="KW-0547">Nucleotide-binding</keyword>
<dbReference type="InterPro" id="IPR041332">
    <property type="entry name" value="Pan3_CK"/>
</dbReference>
<comment type="domain">
    <text evidence="1">Contains a pseudokinase domain. The protein kinase domain is predicted to be catalytically inactive because some of the residues important for catalytic activity are substituted and it lacks the equivalent of the binding site for a peptide substrate. However, it has retained an ATP-binding site and ATP-binding is required for mRNA degradation, stimulating the activity of the PAN2 nuclease in vitro. The nucleotide-binding site is juxtaposed to the RNase active site of PAN2 in the complex and may actually bind nucleosides of a poly(A) RNA rather than ATP, feeding the poly(A)-tail to the active site of the deadenylase and thus increasing the efficiency with which this distributive enzyme degrades oligo(A) RNAs.</text>
</comment>
<comment type="caution">
    <text evidence="3">The sequence shown here is derived from an EMBL/GenBank/DDBJ whole genome shotgun (WGS) entry which is preliminary data.</text>
</comment>
<keyword evidence="1" id="KW-0963">Cytoplasm</keyword>
<feature type="coiled-coil region" evidence="1">
    <location>
        <begin position="584"/>
        <end position="622"/>
    </location>
</feature>
<keyword evidence="1" id="KW-0067">ATP-binding</keyword>
<dbReference type="Gene3D" id="1.20.5.5160">
    <property type="match status" value="1"/>
</dbReference>
<comment type="subunit">
    <text evidence="1">Homodimer. Forms a heterotrimer with a catalytic subunit PAN2 to form the poly(A)-nuclease (PAN) deadenylation complex. Interacts (via PAM-2 motif) with poly(A)-binding protein (via PABC domain), conferring substrate specificity of the enzyme complex.</text>
</comment>
<evidence type="ECO:0000256" key="1">
    <source>
        <dbReference type="HAMAP-Rule" id="MF_03181"/>
    </source>
</evidence>
<organism evidence="3 4">
    <name type="scientific">Owenia fusiformis</name>
    <name type="common">Polychaete worm</name>
    <dbReference type="NCBI Taxonomy" id="6347"/>
    <lineage>
        <taxon>Eukaryota</taxon>
        <taxon>Metazoa</taxon>
        <taxon>Spiralia</taxon>
        <taxon>Lophotrochozoa</taxon>
        <taxon>Annelida</taxon>
        <taxon>Polychaeta</taxon>
        <taxon>Sedentaria</taxon>
        <taxon>Canalipalpata</taxon>
        <taxon>Sabellida</taxon>
        <taxon>Oweniida</taxon>
        <taxon>Oweniidae</taxon>
        <taxon>Owenia</taxon>
    </lineage>
</organism>
<dbReference type="GO" id="GO:0004672">
    <property type="term" value="F:protein kinase activity"/>
    <property type="evidence" value="ECO:0007669"/>
    <property type="project" value="InterPro"/>
</dbReference>
<dbReference type="Gene3D" id="1.10.287.3700">
    <property type="match status" value="1"/>
</dbReference>
<feature type="binding site" evidence="1">
    <location>
        <begin position="478"/>
        <end position="479"/>
    </location>
    <ligand>
        <name>ATP</name>
        <dbReference type="ChEBI" id="CHEBI:30616"/>
    </ligand>
</feature>
<dbReference type="GO" id="GO:0008143">
    <property type="term" value="F:poly(A) binding"/>
    <property type="evidence" value="ECO:0007669"/>
    <property type="project" value="TreeGrafter"/>
</dbReference>
<comment type="caution">
    <text evidence="1">Lacks conserved residue(s) required for the propagation of feature annotation.</text>
</comment>
<dbReference type="FunFam" id="1.10.510.10:FF:000168">
    <property type="entry name" value="PAN2-PAN3 deadenylation complex subunit PAN3"/>
    <property type="match status" value="1"/>
</dbReference>
<dbReference type="PANTHER" id="PTHR12272">
    <property type="entry name" value="DEADENYLATION COMPLEX SUBUNIT PAN3"/>
    <property type="match status" value="1"/>
</dbReference>
<dbReference type="HAMAP" id="MF_03181">
    <property type="entry name" value="PAN3"/>
    <property type="match status" value="1"/>
</dbReference>
<dbReference type="FunFam" id="1.10.287.3700:FF:000001">
    <property type="entry name" value="PAN2-PAN3 deadenylation complex subunit PAN3"/>
    <property type="match status" value="1"/>
</dbReference>
<feature type="compositionally biased region" description="Polar residues" evidence="2">
    <location>
        <begin position="55"/>
        <end position="69"/>
    </location>
</feature>
<feature type="region of interest" description="Disordered" evidence="2">
    <location>
        <begin position="52"/>
        <end position="108"/>
    </location>
</feature>
<dbReference type="GO" id="GO:0000289">
    <property type="term" value="P:nuclear-transcribed mRNA poly(A) tail shortening"/>
    <property type="evidence" value="ECO:0007669"/>
    <property type="project" value="UniProtKB-UniRule"/>
</dbReference>
<dbReference type="PANTHER" id="PTHR12272:SF11">
    <property type="entry name" value="PAN2-PAN3 DEADENYLATION COMPLEX SUBUNIT PAN3"/>
    <property type="match status" value="1"/>
</dbReference>
<evidence type="ECO:0000256" key="2">
    <source>
        <dbReference type="SAM" id="MobiDB-lite"/>
    </source>
</evidence>
<evidence type="ECO:0000313" key="3">
    <source>
        <dbReference type="EMBL" id="CAH1776343.1"/>
    </source>
</evidence>
<comment type="function">
    <text evidence="1">Regulatory subunit of the poly(A)-nuclease (PAN) deadenylation complex, one of two cytoplasmic mRNA deadenylases involved in general and miRNA-mediated mRNA turnover. PAN specifically shortens poly(A) tails of RNA and the activity is stimulated by poly(A)-binding protein (PABP). PAN deadenylation is followed by rapid degradation of the shortened mRNA tails by the CCR4-NOT complex. Deadenylated mRNAs are then degraded by two alternative mechanisms, namely exosome-mediated 3'-5' exonucleolytic degradation, or deadenlyation-dependent mRNA decaping and subsequent 5'-3' exonucleolytic degradation by XRN1. PAN3 acts as a positive regulator for PAN activity, recruiting the catalytic subunit PAN2 to mRNA via its interaction with RNA and PABP, and to miRNA targets via its interaction with GW182 family proteins.</text>
</comment>
<feature type="compositionally biased region" description="Low complexity" evidence="2">
    <location>
        <begin position="189"/>
        <end position="200"/>
    </location>
</feature>
<dbReference type="InterPro" id="IPR030844">
    <property type="entry name" value="PAN3"/>
</dbReference>
<keyword evidence="1" id="KW-0507">mRNA processing</keyword>
<dbReference type="Proteomes" id="UP000749559">
    <property type="component" value="Unassembled WGS sequence"/>
</dbReference>
<dbReference type="AlphaFoldDB" id="A0A8J1TFK2"/>
<comment type="similarity">
    <text evidence="1">Belongs to the protein kinase superfamily. PAN3 family.</text>
</comment>
<dbReference type="InterPro" id="IPR011009">
    <property type="entry name" value="Kinase-like_dom_sf"/>
</dbReference>
<feature type="binding site" evidence="1">
    <location>
        <position position="347"/>
    </location>
    <ligand>
        <name>ATP</name>
        <dbReference type="ChEBI" id="CHEBI:30616"/>
    </ligand>
</feature>
<evidence type="ECO:0000313" key="4">
    <source>
        <dbReference type="Proteomes" id="UP000749559"/>
    </source>
</evidence>
<dbReference type="GO" id="GO:0010606">
    <property type="term" value="P:positive regulation of cytoplasmic mRNA processing body assembly"/>
    <property type="evidence" value="ECO:0007669"/>
    <property type="project" value="UniProtKB-UniRule"/>
</dbReference>
<dbReference type="GO" id="GO:0000932">
    <property type="term" value="C:P-body"/>
    <property type="evidence" value="ECO:0007669"/>
    <property type="project" value="UniProtKB-SubCell"/>
</dbReference>
<protein>
    <recommendedName>
        <fullName evidence="1">PAN2-PAN3 deadenylation complex subunit PAN3</fullName>
    </recommendedName>
    <alternativeName>
        <fullName evidence="1">PAB1P-dependent poly(A)-specific ribonuclease</fullName>
    </alternativeName>
    <alternativeName>
        <fullName evidence="1">Poly(A)-nuclease deadenylation complex subunit 3</fullName>
        <shortName evidence="1">PAN deadenylation complex subunit 3</shortName>
    </alternativeName>
</protein>
<reference evidence="3" key="1">
    <citation type="submission" date="2022-03" db="EMBL/GenBank/DDBJ databases">
        <authorList>
            <person name="Martin C."/>
        </authorList>
    </citation>
    <scope>NUCLEOTIDE SEQUENCE</scope>
</reference>
<gene>
    <name evidence="1" type="primary">PAN3</name>
    <name evidence="3" type="ORF">OFUS_LOCUS3524</name>
</gene>